<reference evidence="2 3" key="1">
    <citation type="journal article" date="2013" name="PLoS Genet.">
        <title>Genomic mechanisms accounting for the adaptation to parasitism in nematode-trapping fungi.</title>
        <authorList>
            <person name="Meerupati T."/>
            <person name="Andersson K.M."/>
            <person name="Friman E."/>
            <person name="Kumar D."/>
            <person name="Tunlid A."/>
            <person name="Ahren D."/>
        </authorList>
    </citation>
    <scope>NUCLEOTIDE SEQUENCE [LARGE SCALE GENOMIC DNA]</scope>
    <source>
        <strain evidence="2 3">CBS 200.50</strain>
    </source>
</reference>
<feature type="compositionally biased region" description="Basic and acidic residues" evidence="1">
    <location>
        <begin position="443"/>
        <end position="465"/>
    </location>
</feature>
<dbReference type="OMA" id="KLMHEER"/>
<evidence type="ECO:0000313" key="3">
    <source>
        <dbReference type="Proteomes" id="UP000015100"/>
    </source>
</evidence>
<feature type="region of interest" description="Disordered" evidence="1">
    <location>
        <begin position="1"/>
        <end position="34"/>
    </location>
</feature>
<gene>
    <name evidence="2" type="ORF">H072_7262</name>
</gene>
<feature type="compositionally biased region" description="Low complexity" evidence="1">
    <location>
        <begin position="15"/>
        <end position="25"/>
    </location>
</feature>
<evidence type="ECO:0000313" key="2">
    <source>
        <dbReference type="EMBL" id="EPS38967.1"/>
    </source>
</evidence>
<feature type="compositionally biased region" description="Polar residues" evidence="1">
    <location>
        <begin position="55"/>
        <end position="67"/>
    </location>
</feature>
<keyword evidence="3" id="KW-1185">Reference proteome</keyword>
<accession>S8BUI6</accession>
<dbReference type="OrthoDB" id="4586300at2759"/>
<feature type="region of interest" description="Disordered" evidence="1">
    <location>
        <begin position="426"/>
        <end position="465"/>
    </location>
</feature>
<reference evidence="3" key="2">
    <citation type="submission" date="2013-04" db="EMBL/GenBank/DDBJ databases">
        <title>Genomic mechanisms accounting for the adaptation to parasitism in nematode-trapping fungi.</title>
        <authorList>
            <person name="Ahren D.G."/>
        </authorList>
    </citation>
    <scope>NUCLEOTIDE SEQUENCE [LARGE SCALE GENOMIC DNA]</scope>
    <source>
        <strain evidence="3">CBS 200.50</strain>
    </source>
</reference>
<dbReference type="HOGENOM" id="CLU_402217_0_0_1"/>
<comment type="caution">
    <text evidence="2">The sequence shown here is derived from an EMBL/GenBank/DDBJ whole genome shotgun (WGS) entry which is preliminary data.</text>
</comment>
<feature type="region of interest" description="Disordered" evidence="1">
    <location>
        <begin position="49"/>
        <end position="161"/>
    </location>
</feature>
<evidence type="ECO:0000256" key="1">
    <source>
        <dbReference type="SAM" id="MobiDB-lite"/>
    </source>
</evidence>
<proteinExistence type="predicted"/>
<feature type="compositionally biased region" description="Gly residues" evidence="1">
    <location>
        <begin position="111"/>
        <end position="125"/>
    </location>
</feature>
<feature type="compositionally biased region" description="Basic and acidic residues" evidence="1">
    <location>
        <begin position="1"/>
        <end position="14"/>
    </location>
</feature>
<feature type="compositionally biased region" description="Basic and acidic residues" evidence="1">
    <location>
        <begin position="89"/>
        <end position="99"/>
    </location>
</feature>
<name>S8BUI6_DACHA</name>
<sequence>MSDDKSAKSPDDHSPSSSSSSSQPRQPDDLFSSVRRFADEHISAALHSVFGIPSILQTPQSSNWITNESERARFDNMNRRDGAAGSSSEESRHNGKDDEGGSGGNNNNNNGNGGSGISGFGGNSGSSGQQGPAPPSDTPSSSDRNSNDETNSFRLPSSLMPPPVLLPEIIFALGVQSADLLDRGFSGHVKEMEELIQEESNRRKASDSEARKDFGPLGVEFQRLIDMETAIKNMRSQKNENNRIPTSEMIVVRGTQTNDEEPQFSVTRRSGQHTGKPSILEELFGEDMYGSRRTRPLFTSLFDEFLPDGNYNKRPEQPPAAVRGRKLPSEATMTQQSSAPVDSFGHFFKLVMGPWIQKINENSDPAYFDVRARVIDRINNEMWNDVREDSPSLEEFNRMLHEERAKMARERIQRLAERRHELERLMNERSANDPQPAWTQEPGMRRDTTAEVAPKEPRQREPETELDLHNFLASLGPKNTTSEEKFVVSQSFSTTSTTGADGITRVKKVKERRYSDGTVEREEHCEENARAHPQAILDPFARLKRDREARDRNIQQAFERQKALKEEKLEISTGSNTQLEINREDGGKNGGWGSWLWASNDKKD</sequence>
<organism evidence="2 3">
    <name type="scientific">Dactylellina haptotyla (strain CBS 200.50)</name>
    <name type="common">Nematode-trapping fungus</name>
    <name type="synonym">Monacrosporium haptotylum</name>
    <dbReference type="NCBI Taxonomy" id="1284197"/>
    <lineage>
        <taxon>Eukaryota</taxon>
        <taxon>Fungi</taxon>
        <taxon>Dikarya</taxon>
        <taxon>Ascomycota</taxon>
        <taxon>Pezizomycotina</taxon>
        <taxon>Orbiliomycetes</taxon>
        <taxon>Orbiliales</taxon>
        <taxon>Orbiliaceae</taxon>
        <taxon>Dactylellina</taxon>
    </lineage>
</organism>
<dbReference type="AlphaFoldDB" id="S8BUI6"/>
<feature type="compositionally biased region" description="Basic and acidic residues" evidence="1">
    <location>
        <begin position="68"/>
        <end position="82"/>
    </location>
</feature>
<dbReference type="Proteomes" id="UP000015100">
    <property type="component" value="Unassembled WGS sequence"/>
</dbReference>
<feature type="region of interest" description="Disordered" evidence="1">
    <location>
        <begin position="569"/>
        <end position="604"/>
    </location>
</feature>
<dbReference type="EMBL" id="AQGS01000513">
    <property type="protein sequence ID" value="EPS38967.1"/>
    <property type="molecule type" value="Genomic_DNA"/>
</dbReference>
<protein>
    <submittedName>
        <fullName evidence="2">Uncharacterized protein</fullName>
    </submittedName>
</protein>